<evidence type="ECO:0000313" key="3">
    <source>
        <dbReference type="Proteomes" id="UP001165122"/>
    </source>
</evidence>
<dbReference type="InterPro" id="IPR043153">
    <property type="entry name" value="DENN_C"/>
</dbReference>
<reference evidence="3" key="1">
    <citation type="journal article" date="2023" name="Commun. Biol.">
        <title>Genome analysis of Parmales, the sister group of diatoms, reveals the evolutionary specialization of diatoms from phago-mixotrophs to photoautotrophs.</title>
        <authorList>
            <person name="Ban H."/>
            <person name="Sato S."/>
            <person name="Yoshikawa S."/>
            <person name="Yamada K."/>
            <person name="Nakamura Y."/>
            <person name="Ichinomiya M."/>
            <person name="Sato N."/>
            <person name="Blanc-Mathieu R."/>
            <person name="Endo H."/>
            <person name="Kuwata A."/>
            <person name="Ogata H."/>
        </authorList>
    </citation>
    <scope>NUCLEOTIDE SEQUENCE [LARGE SCALE GENOMIC DNA]</scope>
    <source>
        <strain evidence="3">NIES 3700</strain>
    </source>
</reference>
<name>A0A9W7FGL2_9STRA</name>
<comment type="caution">
    <text evidence="2">The sequence shown here is derived from an EMBL/GenBank/DDBJ whole genome shotgun (WGS) entry which is preliminary data.</text>
</comment>
<accession>A0A9W7FGL2</accession>
<feature type="region of interest" description="Disordered" evidence="1">
    <location>
        <begin position="530"/>
        <end position="575"/>
    </location>
</feature>
<evidence type="ECO:0000313" key="2">
    <source>
        <dbReference type="EMBL" id="GMI11787.1"/>
    </source>
</evidence>
<dbReference type="OrthoDB" id="10474506at2759"/>
<evidence type="ECO:0000256" key="1">
    <source>
        <dbReference type="SAM" id="MobiDB-lite"/>
    </source>
</evidence>
<dbReference type="EMBL" id="BRXW01000167">
    <property type="protein sequence ID" value="GMI11787.1"/>
    <property type="molecule type" value="Genomic_DNA"/>
</dbReference>
<sequence length="933" mass="103656">MTAAAPIASISLLKPTTGVHATAMELVAASDPPDLHAINLTPRIVEIYSDRFNYTFQPQKNLYLTPTRSTSPPTTPLITHTTITFVDHTLKPTTLLPITPPQIANLLHLSSSELEFYTPLIISGVCYSYISVRVEHTYSQNMIDGEDVETPFEFVDIPISPTCTKTTLSTVEITTSTLISFEVARAKPPYTLIWTVGDIHFELSALNDPTLTAQTITIGDGPFASSICYIYGLIMPNDNSLIVVTTFNPNPDIYRLLTGLNYALLTGGVGVEGVVGWNGGGDGRINFDMLPVLNYSESATPKTPPPNLHKLPNMWLGPINWFALLKKTDIVELLLAVTGGCSVVAISEDANRAAFFVNALSYVIRPLEAKPLVSRATPKDLETLLEFGGGFIVGYEGSKGFELVDLDAIVVDLDGGTLKTPTVYRSRVPPPAIAKAAKEGYEIGGPREAFVRILAQACAELESCLSWINENEVKLEEKKLIKALGESEWATYFVGSSPLLELFERIVWRGEDGGLSSWIRGVEERHRSGEGSNILMIDTSDPKDEERSWPSTPLSLKSHPNPRIPDAPSDTASTITSSCPFHEPKKQLENILLAYLTHASMHDEINVTEVFSAWERFKSVQKSEQMFLRLLQKVEDCGEDMSGLLQRILPSSISERNILLLGTWRRVLSSSRSKPPSSPTRRVIPSKSSPTTLIWSRTTTCVDCQSVFTDDEVMTSWDFGQIPCFHCGMLNFLEPRLGFKEVGGEEKEEEEEYGLPPTSTYLTDDIPEIDGAHFVPFLAPSSLLNRIQNDDYEDDDEVNINLKYWIGKFSLSPSTNNNIYAGFDYHWVLSHSNKTTSILLQNDWTSPSTSPILCSLLTPDHTMSTYDYTKVLLLLTHHVDHNALKKIKRSVKVCEKEHTWCGCDCLSGLERVFDLNEDQIRKRVAFRSVFDIV</sequence>
<gene>
    <name evidence="2" type="ORF">TrLO_g14739</name>
</gene>
<dbReference type="AlphaFoldDB" id="A0A9W7FGL2"/>
<dbReference type="Gene3D" id="3.40.50.11500">
    <property type="match status" value="1"/>
</dbReference>
<dbReference type="Proteomes" id="UP001165122">
    <property type="component" value="Unassembled WGS sequence"/>
</dbReference>
<protein>
    <recommendedName>
        <fullName evidence="4">UDENN domain-containing protein</fullName>
    </recommendedName>
</protein>
<evidence type="ECO:0008006" key="4">
    <source>
        <dbReference type="Google" id="ProtNLM"/>
    </source>
</evidence>
<organism evidence="2 3">
    <name type="scientific">Triparma laevis f. longispina</name>
    <dbReference type="NCBI Taxonomy" id="1714387"/>
    <lineage>
        <taxon>Eukaryota</taxon>
        <taxon>Sar</taxon>
        <taxon>Stramenopiles</taxon>
        <taxon>Ochrophyta</taxon>
        <taxon>Bolidophyceae</taxon>
        <taxon>Parmales</taxon>
        <taxon>Triparmaceae</taxon>
        <taxon>Triparma</taxon>
    </lineage>
</organism>
<keyword evidence="3" id="KW-1185">Reference proteome</keyword>
<proteinExistence type="predicted"/>